<feature type="domain" description="DUF397" evidence="1">
    <location>
        <begin position="46"/>
        <end position="95"/>
    </location>
</feature>
<proteinExistence type="predicted"/>
<accession>A0ABW1GEV5</accession>
<dbReference type="InterPro" id="IPR007278">
    <property type="entry name" value="DUF397"/>
</dbReference>
<sequence length="103" mass="10989">MSTALEWFKSSYSSDEGGACLEVAYEWRKSSYSADEGGQCLEVGYDWKKSSHSASEGGACVEVAAHTAAVHVRDSKNPDGPVLTVAPTTWTAFAGFAADRHLV</sequence>
<evidence type="ECO:0000313" key="3">
    <source>
        <dbReference type="Proteomes" id="UP001596200"/>
    </source>
</evidence>
<comment type="caution">
    <text evidence="2">The sequence shown here is derived from an EMBL/GenBank/DDBJ whole genome shotgun (WGS) entry which is preliminary data.</text>
</comment>
<reference evidence="3" key="1">
    <citation type="journal article" date="2019" name="Int. J. Syst. Evol. Microbiol.">
        <title>The Global Catalogue of Microorganisms (GCM) 10K type strain sequencing project: providing services to taxonomists for standard genome sequencing and annotation.</title>
        <authorList>
            <consortium name="The Broad Institute Genomics Platform"/>
            <consortium name="The Broad Institute Genome Sequencing Center for Infectious Disease"/>
            <person name="Wu L."/>
            <person name="Ma J."/>
        </authorList>
    </citation>
    <scope>NUCLEOTIDE SEQUENCE [LARGE SCALE GENOMIC DNA]</scope>
    <source>
        <strain evidence="3">JCM 4147</strain>
    </source>
</reference>
<keyword evidence="3" id="KW-1185">Reference proteome</keyword>
<dbReference type="RefSeq" id="WP_344516891.1">
    <property type="nucleotide sequence ID" value="NZ_BAAATU010000045.1"/>
</dbReference>
<dbReference type="Pfam" id="PF04149">
    <property type="entry name" value="DUF397"/>
    <property type="match status" value="3"/>
</dbReference>
<feature type="domain" description="DUF397" evidence="1">
    <location>
        <begin position="5"/>
        <end position="24"/>
    </location>
</feature>
<name>A0ABW1GEV5_9ACTN</name>
<feature type="domain" description="DUF397" evidence="1">
    <location>
        <begin position="26"/>
        <end position="43"/>
    </location>
</feature>
<evidence type="ECO:0000259" key="1">
    <source>
        <dbReference type="Pfam" id="PF04149"/>
    </source>
</evidence>
<organism evidence="2 3">
    <name type="scientific">Streptomyces pulveraceus</name>
    <dbReference type="NCBI Taxonomy" id="68258"/>
    <lineage>
        <taxon>Bacteria</taxon>
        <taxon>Bacillati</taxon>
        <taxon>Actinomycetota</taxon>
        <taxon>Actinomycetes</taxon>
        <taxon>Kitasatosporales</taxon>
        <taxon>Streptomycetaceae</taxon>
        <taxon>Streptomyces</taxon>
    </lineage>
</organism>
<dbReference type="EMBL" id="JBHSPU010000004">
    <property type="protein sequence ID" value="MFC5912753.1"/>
    <property type="molecule type" value="Genomic_DNA"/>
</dbReference>
<evidence type="ECO:0000313" key="2">
    <source>
        <dbReference type="EMBL" id="MFC5912753.1"/>
    </source>
</evidence>
<protein>
    <submittedName>
        <fullName evidence="2">DUF397 domain-containing protein</fullName>
    </submittedName>
</protein>
<dbReference type="Proteomes" id="UP001596200">
    <property type="component" value="Unassembled WGS sequence"/>
</dbReference>
<gene>
    <name evidence="2" type="ORF">ACFP1B_04825</name>
</gene>